<evidence type="ECO:0000259" key="7">
    <source>
        <dbReference type="Pfam" id="PF00155"/>
    </source>
</evidence>
<dbReference type="GO" id="GO:0008483">
    <property type="term" value="F:transaminase activity"/>
    <property type="evidence" value="ECO:0007669"/>
    <property type="project" value="UniProtKB-KW"/>
</dbReference>
<comment type="similarity">
    <text evidence="2 6">Belongs to the class-I pyridoxal-phosphate-dependent aminotransferase family.</text>
</comment>
<dbReference type="Gene3D" id="3.40.640.10">
    <property type="entry name" value="Type I PLP-dependent aspartate aminotransferase-like (Major domain)"/>
    <property type="match status" value="1"/>
</dbReference>
<dbReference type="RefSeq" id="WP_005963722.1">
    <property type="nucleotide sequence ID" value="NZ_CP040505.1"/>
</dbReference>
<dbReference type="SUPFAM" id="SSF53383">
    <property type="entry name" value="PLP-dependent transferases"/>
    <property type="match status" value="1"/>
</dbReference>
<evidence type="ECO:0000256" key="2">
    <source>
        <dbReference type="ARBA" id="ARBA00007441"/>
    </source>
</evidence>
<dbReference type="AlphaFoldDB" id="N6X245"/>
<dbReference type="PROSITE" id="PS00105">
    <property type="entry name" value="AA_TRANSFER_CLASS_1"/>
    <property type="match status" value="1"/>
</dbReference>
<dbReference type="InterPro" id="IPR004839">
    <property type="entry name" value="Aminotransferase_I/II_large"/>
</dbReference>
<evidence type="ECO:0000313" key="9">
    <source>
        <dbReference type="Proteomes" id="UP000013015"/>
    </source>
</evidence>
<comment type="cofactor">
    <cofactor evidence="1 6">
        <name>pyridoxal 5'-phosphate</name>
        <dbReference type="ChEBI" id="CHEBI:597326"/>
    </cofactor>
</comment>
<dbReference type="InterPro" id="IPR050596">
    <property type="entry name" value="AspAT/PAT-like"/>
</dbReference>
<dbReference type="Proteomes" id="UP000013015">
    <property type="component" value="Unassembled WGS sequence"/>
</dbReference>
<dbReference type="GO" id="GO:0030170">
    <property type="term" value="F:pyridoxal phosphate binding"/>
    <property type="evidence" value="ECO:0007669"/>
    <property type="project" value="InterPro"/>
</dbReference>
<dbReference type="EC" id="2.6.1.-" evidence="6"/>
<dbReference type="InterPro" id="IPR015424">
    <property type="entry name" value="PyrdxlP-dep_Trfase"/>
</dbReference>
<organism evidence="8 9">
    <name type="scientific">Schaalia cardiffensis F0333</name>
    <dbReference type="NCBI Taxonomy" id="888050"/>
    <lineage>
        <taxon>Bacteria</taxon>
        <taxon>Bacillati</taxon>
        <taxon>Actinomycetota</taxon>
        <taxon>Actinomycetes</taxon>
        <taxon>Actinomycetales</taxon>
        <taxon>Actinomycetaceae</taxon>
        <taxon>Schaalia</taxon>
    </lineage>
</organism>
<name>N6X245_9ACTO</name>
<proteinExistence type="inferred from homology"/>
<dbReference type="eggNOG" id="COG0436">
    <property type="taxonomic scope" value="Bacteria"/>
</dbReference>
<keyword evidence="4 6" id="KW-0808">Transferase</keyword>
<keyword evidence="9" id="KW-1185">Reference proteome</keyword>
<evidence type="ECO:0000313" key="8">
    <source>
        <dbReference type="EMBL" id="ENO17512.1"/>
    </source>
</evidence>
<evidence type="ECO:0000256" key="4">
    <source>
        <dbReference type="ARBA" id="ARBA00022679"/>
    </source>
</evidence>
<dbReference type="STRING" id="888050.HMPREF9004_1422"/>
<dbReference type="EMBL" id="AQHZ01000024">
    <property type="protein sequence ID" value="ENO17512.1"/>
    <property type="molecule type" value="Genomic_DNA"/>
</dbReference>
<comment type="caution">
    <text evidence="8">The sequence shown here is derived from an EMBL/GenBank/DDBJ whole genome shotgun (WGS) entry which is preliminary data.</text>
</comment>
<dbReference type="InterPro" id="IPR004838">
    <property type="entry name" value="NHTrfase_class1_PyrdxlP-BS"/>
</dbReference>
<evidence type="ECO:0000256" key="6">
    <source>
        <dbReference type="RuleBase" id="RU000481"/>
    </source>
</evidence>
<dbReference type="HOGENOM" id="CLU_017584_4_3_11"/>
<dbReference type="PANTHER" id="PTHR46383">
    <property type="entry name" value="ASPARTATE AMINOTRANSFERASE"/>
    <property type="match status" value="1"/>
</dbReference>
<keyword evidence="3 6" id="KW-0032">Aminotransferase</keyword>
<dbReference type="OrthoDB" id="9763453at2"/>
<evidence type="ECO:0000256" key="3">
    <source>
        <dbReference type="ARBA" id="ARBA00022576"/>
    </source>
</evidence>
<dbReference type="GO" id="GO:0006520">
    <property type="term" value="P:amino acid metabolic process"/>
    <property type="evidence" value="ECO:0007669"/>
    <property type="project" value="InterPro"/>
</dbReference>
<dbReference type="CDD" id="cd00609">
    <property type="entry name" value="AAT_like"/>
    <property type="match status" value="1"/>
</dbReference>
<gene>
    <name evidence="8" type="ORF">HMPREF9004_1422</name>
</gene>
<dbReference type="PANTHER" id="PTHR46383:SF2">
    <property type="entry name" value="AMINOTRANSFERASE"/>
    <property type="match status" value="1"/>
</dbReference>
<reference evidence="8 9" key="1">
    <citation type="submission" date="2013-03" db="EMBL/GenBank/DDBJ databases">
        <title>Reference genome for the Human Microbiome Project.</title>
        <authorList>
            <person name="Aqrawi P."/>
            <person name="Ayvaz T."/>
            <person name="Bess C."/>
            <person name="Blankenburg K."/>
            <person name="Coyle M."/>
            <person name="Deng J."/>
            <person name="Forbes L."/>
            <person name="Fowler G."/>
            <person name="Francisco L."/>
            <person name="Fu Q."/>
            <person name="Gibbs R."/>
            <person name="Gross S."/>
            <person name="Gubbala S."/>
            <person name="Hale W."/>
            <person name="Hemphill L."/>
            <person name="Highlander S."/>
            <person name="Hirani K."/>
            <person name="Jackson L."/>
            <person name="Jakkamsetti A."/>
            <person name="Javaid M."/>
            <person name="Jayaseelan J.C."/>
            <person name="Jiang H."/>
            <person name="Joshi V."/>
            <person name="Korchina V."/>
            <person name="Kovar C."/>
            <person name="Lara F."/>
            <person name="Lee S."/>
            <person name="Liu Y."/>
            <person name="Mata R."/>
            <person name="Mathew T."/>
            <person name="Munidasa M."/>
            <person name="Muzny D."/>
            <person name="Nazareth L."/>
            <person name="Ngo R."/>
            <person name="Nguyen L."/>
            <person name="Nguyen N."/>
            <person name="Okwuonu G."/>
            <person name="Ongeri F."/>
            <person name="Palculict T."/>
            <person name="Patil S."/>
            <person name="Petrosino J."/>
            <person name="Pham C."/>
            <person name="Pham P."/>
            <person name="Pu L.-L."/>
            <person name="Qin X."/>
            <person name="Qu J."/>
            <person name="Reid J."/>
            <person name="Ross M."/>
            <person name="Ruth R."/>
            <person name="Saada N."/>
            <person name="San Lucas F."/>
            <person name="Santibanez J."/>
            <person name="Shang Y."/>
            <person name="Simmons D."/>
            <person name="Song X.-Z."/>
            <person name="Tang L.-Y."/>
            <person name="Thornton R."/>
            <person name="Warren J."/>
            <person name="Weissenberger G."/>
            <person name="Wilczek-Boney K."/>
            <person name="Worley K."/>
            <person name="Youmans B."/>
            <person name="Zhang J."/>
            <person name="Zhang L."/>
            <person name="Zhao Z."/>
            <person name="Zhou C."/>
            <person name="Zhu D."/>
            <person name="Zhu Y."/>
        </authorList>
    </citation>
    <scope>NUCLEOTIDE SEQUENCE [LARGE SCALE GENOMIC DNA]</scope>
    <source>
        <strain evidence="8 9">F0333</strain>
    </source>
</reference>
<keyword evidence="5" id="KW-0663">Pyridoxal phosphate</keyword>
<dbReference type="InterPro" id="IPR015421">
    <property type="entry name" value="PyrdxlP-dep_Trfase_major"/>
</dbReference>
<dbReference type="Pfam" id="PF00155">
    <property type="entry name" value="Aminotran_1_2"/>
    <property type="match status" value="1"/>
</dbReference>
<protein>
    <recommendedName>
        <fullName evidence="6">Aminotransferase</fullName>
        <ecNumber evidence="6">2.6.1.-</ecNumber>
    </recommendedName>
</protein>
<feature type="domain" description="Aminotransferase class I/classII large" evidence="7">
    <location>
        <begin position="32"/>
        <end position="383"/>
    </location>
</feature>
<evidence type="ECO:0000256" key="5">
    <source>
        <dbReference type="ARBA" id="ARBA00022898"/>
    </source>
</evidence>
<evidence type="ECO:0000256" key="1">
    <source>
        <dbReference type="ARBA" id="ARBA00001933"/>
    </source>
</evidence>
<dbReference type="PATRIC" id="fig|888050.3.peg.1360"/>
<sequence length="390" mass="42643">MTRLSQRARDFQPFYAMSVATEAGRLAAEGHDVIKLSLGEPDSGAPPRVLAALKELSDGRPLPYTDALGAPELRQAIATRYKELHGLKITPERVCVTSGASAALLLASAALVNPGDEVLLDDPSYPCNRQILSTFGAKVRLIDTTPESRFQLDSKLVEANWNEKTCGVLIASPSNPTGTSAPLEELEKIGNFVQSKGGWRVIDEIYLDLADELPDGSRPRSALSVDPDAIIISSFSKYFGMTGWRLGWAIIPEDMIEPMERLSQNLFICAPTPAQIAALECFHPESIAWCEQRRELFHERRQAAIEGLAELGLPISVEPDGAFYVYFDVSQTGMSADEFCDRALHEHFVALTPGRDFGPLTATTHVRLSCAASLEAIREGISRLAPLLRH</sequence>
<accession>N6X245</accession>